<dbReference type="AlphaFoldDB" id="A0AAV2IJL4"/>
<sequence>MVNSCLLVVAAALSVSTGQVLAHETPCNVGNDTKCLLGVRDYLTTPTWWFGDAYSTACPESTRSKNPACLNPDPTQKTVISRLLQRTNFDVSKITQFLRMRFYTSAGSYVTCGHKITVPNVFMDADVDSTHVSYLDMWVLARRPAITWEPEPGAMYTLVAYDVGQMNLAGLWVNIGGGDSALGQELVPYRGPLNAFDRVNLHVFALFKQTGPIDEAQFDLITQNIDDYVAENGLYRLENLLAAINQIQDPMAVGFIPTKADPYGVARVKAMNTVNNCPWLVYRMKPNLQKIVNVYNITGGKEANSLDVEVEVTYTSDAISFTACCQSVTQRARTIQLDPLSTDPVSPVFVRAAPYVRLSAVNMLDANAFEDKLYTLVLLDVTNAILTPSSRVTSLLWFVMDIPGQYAADGMQHVSYASPVPALERSADSLYAFLVFRQERSLMIGFNLAIYCTGSSPCNLNVYQLVQDHNLTLSGVNWFTSRPDAYSRMKLYESNISNRDKACTGVSGYGSPCPDQCAPTTTTVTTTKSSVRNGARGAAPGTVLFIVVSLLSAAILK</sequence>
<organism evidence="2 3">
    <name type="scientific">Lymnaea stagnalis</name>
    <name type="common">Great pond snail</name>
    <name type="synonym">Helix stagnalis</name>
    <dbReference type="NCBI Taxonomy" id="6523"/>
    <lineage>
        <taxon>Eukaryota</taxon>
        <taxon>Metazoa</taxon>
        <taxon>Spiralia</taxon>
        <taxon>Lophotrochozoa</taxon>
        <taxon>Mollusca</taxon>
        <taxon>Gastropoda</taxon>
        <taxon>Heterobranchia</taxon>
        <taxon>Euthyneura</taxon>
        <taxon>Panpulmonata</taxon>
        <taxon>Hygrophila</taxon>
        <taxon>Lymnaeoidea</taxon>
        <taxon>Lymnaeidae</taxon>
        <taxon>Lymnaea</taxon>
    </lineage>
</organism>
<gene>
    <name evidence="2" type="ORF">GSLYS_00020594001</name>
</gene>
<accession>A0AAV2IJL4</accession>
<evidence type="ECO:0000313" key="3">
    <source>
        <dbReference type="Proteomes" id="UP001497497"/>
    </source>
</evidence>
<dbReference type="Gene3D" id="3.90.280.10">
    <property type="entry name" value="PEBP-like"/>
    <property type="match status" value="2"/>
</dbReference>
<dbReference type="Proteomes" id="UP001497497">
    <property type="component" value="Unassembled WGS sequence"/>
</dbReference>
<protein>
    <submittedName>
        <fullName evidence="2">Uncharacterized protein</fullName>
    </submittedName>
</protein>
<dbReference type="PANTHER" id="PTHR11362">
    <property type="entry name" value="PHOSPHATIDYLETHANOLAMINE-BINDING PROTEIN"/>
    <property type="match status" value="1"/>
</dbReference>
<evidence type="ECO:0000256" key="1">
    <source>
        <dbReference type="SAM" id="SignalP"/>
    </source>
</evidence>
<reference evidence="2 3" key="1">
    <citation type="submission" date="2024-04" db="EMBL/GenBank/DDBJ databases">
        <authorList>
            <consortium name="Genoscope - CEA"/>
            <person name="William W."/>
        </authorList>
    </citation>
    <scope>NUCLEOTIDE SEQUENCE [LARGE SCALE GENOMIC DNA]</scope>
</reference>
<dbReference type="InterPro" id="IPR036610">
    <property type="entry name" value="PEBP-like_sf"/>
</dbReference>
<feature type="chain" id="PRO_5043741003" evidence="1">
    <location>
        <begin position="23"/>
        <end position="557"/>
    </location>
</feature>
<proteinExistence type="predicted"/>
<dbReference type="InterPro" id="IPR035810">
    <property type="entry name" value="PEBP_euk"/>
</dbReference>
<keyword evidence="3" id="KW-1185">Reference proteome</keyword>
<dbReference type="SUPFAM" id="SSF49777">
    <property type="entry name" value="PEBP-like"/>
    <property type="match status" value="2"/>
</dbReference>
<name>A0AAV2IJL4_LYMST</name>
<dbReference type="EMBL" id="CAXITT010000934">
    <property type="protein sequence ID" value="CAL1547269.1"/>
    <property type="molecule type" value="Genomic_DNA"/>
</dbReference>
<comment type="caution">
    <text evidence="2">The sequence shown here is derived from an EMBL/GenBank/DDBJ whole genome shotgun (WGS) entry which is preliminary data.</text>
</comment>
<feature type="signal peptide" evidence="1">
    <location>
        <begin position="1"/>
        <end position="22"/>
    </location>
</feature>
<dbReference type="PANTHER" id="PTHR11362:SF82">
    <property type="entry name" value="PHOSPHATIDYLETHANOLAMINE-BINDING PROTEIN 4"/>
    <property type="match status" value="1"/>
</dbReference>
<keyword evidence="1" id="KW-0732">Signal</keyword>
<evidence type="ECO:0000313" key="2">
    <source>
        <dbReference type="EMBL" id="CAL1547269.1"/>
    </source>
</evidence>